<dbReference type="OrthoDB" id="9909311at2759"/>
<evidence type="ECO:0000313" key="3">
    <source>
        <dbReference type="Proteomes" id="UP000230423"/>
    </source>
</evidence>
<protein>
    <submittedName>
        <fullName evidence="2">Uncharacterized protein</fullName>
    </submittedName>
</protein>
<feature type="coiled-coil region" evidence="1">
    <location>
        <begin position="3"/>
        <end position="37"/>
    </location>
</feature>
<dbReference type="AlphaFoldDB" id="A0A2G9TT56"/>
<keyword evidence="1" id="KW-0175">Coiled coil</keyword>
<evidence type="ECO:0000256" key="1">
    <source>
        <dbReference type="SAM" id="Coils"/>
    </source>
</evidence>
<name>A0A2G9TT56_TELCI</name>
<organism evidence="2 3">
    <name type="scientific">Teladorsagia circumcincta</name>
    <name type="common">Brown stomach worm</name>
    <name type="synonym">Ostertagia circumcincta</name>
    <dbReference type="NCBI Taxonomy" id="45464"/>
    <lineage>
        <taxon>Eukaryota</taxon>
        <taxon>Metazoa</taxon>
        <taxon>Ecdysozoa</taxon>
        <taxon>Nematoda</taxon>
        <taxon>Chromadorea</taxon>
        <taxon>Rhabditida</taxon>
        <taxon>Rhabditina</taxon>
        <taxon>Rhabditomorpha</taxon>
        <taxon>Strongyloidea</taxon>
        <taxon>Trichostrongylidae</taxon>
        <taxon>Teladorsagia</taxon>
    </lineage>
</organism>
<dbReference type="EMBL" id="KZ354053">
    <property type="protein sequence ID" value="PIO61193.1"/>
    <property type="molecule type" value="Genomic_DNA"/>
</dbReference>
<gene>
    <name evidence="2" type="ORF">TELCIR_17292</name>
</gene>
<reference evidence="2 3" key="1">
    <citation type="submission" date="2015-09" db="EMBL/GenBank/DDBJ databases">
        <title>Draft genome of the parasitic nematode Teladorsagia circumcincta isolate WARC Sus (inbred).</title>
        <authorList>
            <person name="Mitreva M."/>
        </authorList>
    </citation>
    <scope>NUCLEOTIDE SEQUENCE [LARGE SCALE GENOMIC DNA]</scope>
    <source>
        <strain evidence="2 3">S</strain>
    </source>
</reference>
<proteinExistence type="predicted"/>
<feature type="non-terminal residue" evidence="2">
    <location>
        <position position="1"/>
    </location>
</feature>
<sequence length="74" mass="8409">TEAVRAQAQISSAEAALRALEAETRALREQTEMLHRRLLDCQEQAVRFMQCDRASNPQAVALFMNHLIQSTIIR</sequence>
<keyword evidence="3" id="KW-1185">Reference proteome</keyword>
<accession>A0A2G9TT56</accession>
<dbReference type="Proteomes" id="UP000230423">
    <property type="component" value="Unassembled WGS sequence"/>
</dbReference>
<evidence type="ECO:0000313" key="2">
    <source>
        <dbReference type="EMBL" id="PIO61193.1"/>
    </source>
</evidence>